<feature type="transmembrane region" description="Helical" evidence="1">
    <location>
        <begin position="39"/>
        <end position="56"/>
    </location>
</feature>
<name>A0A840DQ31_9MICO</name>
<keyword evidence="1" id="KW-0812">Transmembrane</keyword>
<evidence type="ECO:0000256" key="1">
    <source>
        <dbReference type="SAM" id="Phobius"/>
    </source>
</evidence>
<protein>
    <recommendedName>
        <fullName evidence="4">DUF3040 domain-containing protein</fullName>
    </recommendedName>
</protein>
<keyword evidence="3" id="KW-1185">Reference proteome</keyword>
<dbReference type="InterPro" id="IPR021401">
    <property type="entry name" value="DUF3040"/>
</dbReference>
<evidence type="ECO:0000313" key="2">
    <source>
        <dbReference type="EMBL" id="MBB4071306.1"/>
    </source>
</evidence>
<evidence type="ECO:0000313" key="3">
    <source>
        <dbReference type="Proteomes" id="UP000571183"/>
    </source>
</evidence>
<dbReference type="Pfam" id="PF11239">
    <property type="entry name" value="DUF3040"/>
    <property type="match status" value="1"/>
</dbReference>
<gene>
    <name evidence="2" type="ORF">F5897_000603</name>
</gene>
<sequence length="125" mass="13363">MALSDEERRLLAEMERNFYASEADLVNTSAPVRRLSKRNIVLGVVACVLGVALLLAGVVTQFAVLGVVGFVVMVAALVYATTPVIQEAAAAVSGGTPHPAGTARAKQTLTEKLEQRWQERQDGTR</sequence>
<dbReference type="RefSeq" id="WP_183304417.1">
    <property type="nucleotide sequence ID" value="NZ_JACIFD010000005.1"/>
</dbReference>
<organism evidence="2 3">
    <name type="scientific">Canibacter oris</name>
    <dbReference type="NCBI Taxonomy" id="1365628"/>
    <lineage>
        <taxon>Bacteria</taxon>
        <taxon>Bacillati</taxon>
        <taxon>Actinomycetota</taxon>
        <taxon>Actinomycetes</taxon>
        <taxon>Micrococcales</taxon>
        <taxon>Microbacteriaceae</taxon>
        <taxon>Canibacter</taxon>
    </lineage>
</organism>
<accession>A0A840DQ31</accession>
<evidence type="ECO:0008006" key="4">
    <source>
        <dbReference type="Google" id="ProtNLM"/>
    </source>
</evidence>
<proteinExistence type="predicted"/>
<reference evidence="2" key="1">
    <citation type="submission" date="2020-08" db="EMBL/GenBank/DDBJ databases">
        <title>Sequencing the genomes of 1000 actinobacteria strains.</title>
        <authorList>
            <person name="Klenk H.-P."/>
        </authorList>
    </citation>
    <scope>NUCLEOTIDE SEQUENCE [LARGE SCALE GENOMIC DNA]</scope>
    <source>
        <strain evidence="2">DSM 27064</strain>
    </source>
</reference>
<feature type="transmembrane region" description="Helical" evidence="1">
    <location>
        <begin position="62"/>
        <end position="80"/>
    </location>
</feature>
<keyword evidence="1" id="KW-1133">Transmembrane helix</keyword>
<dbReference type="EMBL" id="JACIFD010000005">
    <property type="protein sequence ID" value="MBB4071306.1"/>
    <property type="molecule type" value="Genomic_DNA"/>
</dbReference>
<keyword evidence="1" id="KW-0472">Membrane</keyword>
<comment type="caution">
    <text evidence="2">The sequence shown here is derived from an EMBL/GenBank/DDBJ whole genome shotgun (WGS) entry which is preliminary data.</text>
</comment>
<dbReference type="AlphaFoldDB" id="A0A840DQ31"/>
<dbReference type="Proteomes" id="UP000571183">
    <property type="component" value="Unassembled WGS sequence"/>
</dbReference>